<feature type="transmembrane region" description="Helical" evidence="1">
    <location>
        <begin position="86"/>
        <end position="109"/>
    </location>
</feature>
<proteinExistence type="predicted"/>
<dbReference type="PANTHER" id="PTHR14136">
    <property type="entry name" value="BTB_POZ DOMAIN-CONTAINING PROTEIN KCTD9"/>
    <property type="match status" value="1"/>
</dbReference>
<dbReference type="Proteomes" id="UP001143474">
    <property type="component" value="Unassembled WGS sequence"/>
</dbReference>
<protein>
    <recommendedName>
        <fullName evidence="4">Pentapeptide repeat-containing protein</fullName>
    </recommendedName>
</protein>
<dbReference type="InterPro" id="IPR001646">
    <property type="entry name" value="5peptide_repeat"/>
</dbReference>
<evidence type="ECO:0000256" key="1">
    <source>
        <dbReference type="SAM" id="Phobius"/>
    </source>
</evidence>
<accession>A0A9W6I384</accession>
<dbReference type="EMBL" id="BSEV01000010">
    <property type="protein sequence ID" value="GLK11222.1"/>
    <property type="molecule type" value="Genomic_DNA"/>
</dbReference>
<reference evidence="2" key="2">
    <citation type="submission" date="2023-01" db="EMBL/GenBank/DDBJ databases">
        <authorList>
            <person name="Sun Q."/>
            <person name="Evtushenko L."/>
        </authorList>
    </citation>
    <scope>NUCLEOTIDE SEQUENCE</scope>
    <source>
        <strain evidence="2">VKM Ac-2007</strain>
    </source>
</reference>
<sequence>MVAWAVVAAVAAAGAAWLARGASGPDWLKWTLGCLLAVIVTSVGAALLLGPVARRMAGETRPLTPQDREQLTVKDRVEAVNTARATLLQAATGLVVVGGLVFTGAGLVYTARTLDVSVRTLDATREGQLTDRYTKAVEQLGSSKIDVRLGGIYALERLAKDSARDMPTIVQVLAAYVRVHAHPPKAQVVKGQALVDVAAALNVISVLDTTRRYLPYAFDLGAVDLHGLNLSGANLNGADLSQADLNGADLTGADLTGANVGLANLHDAKLSGARLYEVDMARANLTQADLSSANLLGANLTSAELAGANLEGAVLVDADLTDVRGMTAAQIRAVAKTNAKTTFG</sequence>
<dbReference type="AlphaFoldDB" id="A0A9W6I384"/>
<dbReference type="Gene3D" id="2.160.20.80">
    <property type="entry name" value="E3 ubiquitin-protein ligase SopA"/>
    <property type="match status" value="1"/>
</dbReference>
<reference evidence="2" key="1">
    <citation type="journal article" date="2014" name="Int. J. Syst. Evol. Microbiol.">
        <title>Complete genome sequence of Corynebacterium casei LMG S-19264T (=DSM 44701T), isolated from a smear-ripened cheese.</title>
        <authorList>
            <consortium name="US DOE Joint Genome Institute (JGI-PGF)"/>
            <person name="Walter F."/>
            <person name="Albersmeier A."/>
            <person name="Kalinowski J."/>
            <person name="Ruckert C."/>
        </authorList>
    </citation>
    <scope>NUCLEOTIDE SEQUENCE</scope>
    <source>
        <strain evidence="2">VKM Ac-2007</strain>
    </source>
</reference>
<dbReference type="RefSeq" id="WP_271219609.1">
    <property type="nucleotide sequence ID" value="NZ_BAAAVD010000014.1"/>
</dbReference>
<organism evidence="2 3">
    <name type="scientific">Streptosporangium carneum</name>
    <dbReference type="NCBI Taxonomy" id="47481"/>
    <lineage>
        <taxon>Bacteria</taxon>
        <taxon>Bacillati</taxon>
        <taxon>Actinomycetota</taxon>
        <taxon>Actinomycetes</taxon>
        <taxon>Streptosporangiales</taxon>
        <taxon>Streptosporangiaceae</taxon>
        <taxon>Streptosporangium</taxon>
    </lineage>
</organism>
<keyword evidence="1" id="KW-0472">Membrane</keyword>
<dbReference type="InterPro" id="IPR051082">
    <property type="entry name" value="Pentapeptide-BTB/POZ_domain"/>
</dbReference>
<keyword evidence="1" id="KW-0812">Transmembrane</keyword>
<comment type="caution">
    <text evidence="2">The sequence shown here is derived from an EMBL/GenBank/DDBJ whole genome shotgun (WGS) entry which is preliminary data.</text>
</comment>
<evidence type="ECO:0000313" key="3">
    <source>
        <dbReference type="Proteomes" id="UP001143474"/>
    </source>
</evidence>
<evidence type="ECO:0008006" key="4">
    <source>
        <dbReference type="Google" id="ProtNLM"/>
    </source>
</evidence>
<dbReference type="SUPFAM" id="SSF141571">
    <property type="entry name" value="Pentapeptide repeat-like"/>
    <property type="match status" value="1"/>
</dbReference>
<name>A0A9W6I384_9ACTN</name>
<dbReference type="Pfam" id="PF00805">
    <property type="entry name" value="Pentapeptide"/>
    <property type="match status" value="2"/>
</dbReference>
<feature type="transmembrane region" description="Helical" evidence="1">
    <location>
        <begin position="31"/>
        <end position="53"/>
    </location>
</feature>
<keyword evidence="1" id="KW-1133">Transmembrane helix</keyword>
<dbReference type="PANTHER" id="PTHR14136:SF17">
    <property type="entry name" value="BTB_POZ DOMAIN-CONTAINING PROTEIN KCTD9"/>
    <property type="match status" value="1"/>
</dbReference>
<keyword evidence="3" id="KW-1185">Reference proteome</keyword>
<evidence type="ECO:0000313" key="2">
    <source>
        <dbReference type="EMBL" id="GLK11222.1"/>
    </source>
</evidence>
<gene>
    <name evidence="2" type="ORF">GCM10017600_46280</name>
</gene>